<evidence type="ECO:0000256" key="1">
    <source>
        <dbReference type="ARBA" id="ARBA00004141"/>
    </source>
</evidence>
<reference evidence="9" key="2">
    <citation type="submission" date="2016-10" db="EMBL/GenBank/DDBJ databases">
        <authorList>
            <person name="Wibberg D."/>
        </authorList>
    </citation>
    <scope>NUCLEOTIDE SEQUENCE [LARGE SCALE GENOMIC DNA]</scope>
</reference>
<dbReference type="STRING" id="501024.RTCCBAU85039_6165"/>
<feature type="transmembrane region" description="Helical" evidence="5">
    <location>
        <begin position="377"/>
        <end position="395"/>
    </location>
</feature>
<feature type="transmembrane region" description="Helical" evidence="5">
    <location>
        <begin position="186"/>
        <end position="206"/>
    </location>
</feature>
<feature type="transmembrane region" description="Helical" evidence="5">
    <location>
        <begin position="452"/>
        <end position="474"/>
    </location>
</feature>
<dbReference type="InterPro" id="IPR020846">
    <property type="entry name" value="MFS_dom"/>
</dbReference>
<feature type="transmembrane region" description="Helical" evidence="5">
    <location>
        <begin position="151"/>
        <end position="174"/>
    </location>
</feature>
<evidence type="ECO:0000256" key="5">
    <source>
        <dbReference type="SAM" id="Phobius"/>
    </source>
</evidence>
<keyword evidence="2 5" id="KW-0812">Transmembrane</keyword>
<keyword evidence="3 5" id="KW-1133">Transmembrane helix</keyword>
<reference evidence="8 10" key="3">
    <citation type="submission" date="2016-10" db="EMBL/GenBank/DDBJ databases">
        <authorList>
            <person name="Varghese N."/>
            <person name="Submissions S."/>
        </authorList>
    </citation>
    <scope>NUCLEOTIDE SEQUENCE [LARGE SCALE GENOMIC DNA]</scope>
    <source>
        <strain evidence="8 10">CGMCC 1.7071</strain>
    </source>
</reference>
<organism evidence="7 9">
    <name type="scientific">Rhizobium tibeticum</name>
    <dbReference type="NCBI Taxonomy" id="501024"/>
    <lineage>
        <taxon>Bacteria</taxon>
        <taxon>Pseudomonadati</taxon>
        <taxon>Pseudomonadota</taxon>
        <taxon>Alphaproteobacteria</taxon>
        <taxon>Hyphomicrobiales</taxon>
        <taxon>Rhizobiaceae</taxon>
        <taxon>Rhizobium/Agrobacterium group</taxon>
        <taxon>Rhizobium</taxon>
    </lineage>
</organism>
<dbReference type="GO" id="GO:0022857">
    <property type="term" value="F:transmembrane transporter activity"/>
    <property type="evidence" value="ECO:0007669"/>
    <property type="project" value="InterPro"/>
</dbReference>
<feature type="transmembrane region" description="Helical" evidence="5">
    <location>
        <begin position="353"/>
        <end position="371"/>
    </location>
</feature>
<evidence type="ECO:0000259" key="6">
    <source>
        <dbReference type="PROSITE" id="PS50850"/>
    </source>
</evidence>
<evidence type="ECO:0000313" key="10">
    <source>
        <dbReference type="Proteomes" id="UP000198939"/>
    </source>
</evidence>
<dbReference type="EMBL" id="FOCV01000046">
    <property type="protein sequence ID" value="SEP17814.1"/>
    <property type="molecule type" value="Genomic_DNA"/>
</dbReference>
<sequence>MNEAVMSTEGTAFHAASAFSPRRRTMALVAVALAFVMDLLDTTIVNVAIPSIGSTIGAGSAALEWIVAGYAIAFAVLLIVGGRLGDSHGYRRMFLIGIALFTVTSLACGFAPTAIALQIARLLQGASAALMVPQVMALVQVMYPPDQRYKVYTVFGFLGGFSAALGPIVGGLLIDANWFDLGWRLTFLINLPIGVFSLIAGAMLLPRGRGVNAVPIDLGGALLSILVSFAILVPLIEGPARGWPPALVLLLATAVPVAWGTGHYLRWRDAVHRDALLSPALLKRRKVALGLLCTLCINPVVPGYLLVMTFVMQTGFGLSASQMAYASAPIALGAMVGLTLLGPLLYRRLGVRVLMVGVVVTASSLCVTAVSVHDGHLLHWVLLLGQFGMGLGMGLSGPQLSNATLHDVPMSDAGVAAGLLSALQQIAGAVGVALAGLAFFHSADGGNDTARHYAAAYLQTLPLFLGLLGAGFFISERLAGTTSK</sequence>
<dbReference type="InterPro" id="IPR011701">
    <property type="entry name" value="MFS"/>
</dbReference>
<reference evidence="7" key="1">
    <citation type="submission" date="2016-10" db="EMBL/GenBank/DDBJ databases">
        <authorList>
            <person name="de Groot N.N."/>
        </authorList>
    </citation>
    <scope>NUCLEOTIDE SEQUENCE [LARGE SCALE GENOMIC DNA]</scope>
    <source>
        <strain evidence="7">CCBAU85039</strain>
    </source>
</reference>
<dbReference type="PROSITE" id="PS50850">
    <property type="entry name" value="MFS"/>
    <property type="match status" value="1"/>
</dbReference>
<comment type="subcellular location">
    <subcellularLocation>
        <location evidence="1">Membrane</location>
        <topology evidence="1">Multi-pass membrane protein</topology>
    </subcellularLocation>
</comment>
<dbReference type="PANTHER" id="PTHR42718">
    <property type="entry name" value="MAJOR FACILITATOR SUPERFAMILY MULTIDRUG TRANSPORTER MFSC"/>
    <property type="match status" value="1"/>
</dbReference>
<feature type="transmembrane region" description="Helical" evidence="5">
    <location>
        <begin position="61"/>
        <end position="81"/>
    </location>
</feature>
<keyword evidence="4 5" id="KW-0472">Membrane</keyword>
<dbReference type="InterPro" id="IPR036259">
    <property type="entry name" value="MFS_trans_sf"/>
</dbReference>
<dbReference type="PANTHER" id="PTHR42718:SF39">
    <property type="entry name" value="ACTINORHODIN TRANSPORTER-RELATED"/>
    <property type="match status" value="1"/>
</dbReference>
<evidence type="ECO:0000256" key="2">
    <source>
        <dbReference type="ARBA" id="ARBA00022692"/>
    </source>
</evidence>
<dbReference type="Proteomes" id="UP000183063">
    <property type="component" value="Unassembled WGS sequence"/>
</dbReference>
<dbReference type="Pfam" id="PF07690">
    <property type="entry name" value="MFS_1"/>
    <property type="match status" value="1"/>
</dbReference>
<evidence type="ECO:0000256" key="3">
    <source>
        <dbReference type="ARBA" id="ARBA00022989"/>
    </source>
</evidence>
<proteinExistence type="predicted"/>
<feature type="transmembrane region" description="Helical" evidence="5">
    <location>
        <begin position="323"/>
        <end position="346"/>
    </location>
</feature>
<feature type="transmembrane region" description="Helical" evidence="5">
    <location>
        <begin position="122"/>
        <end position="139"/>
    </location>
</feature>
<protein>
    <submittedName>
        <fullName evidence="8">Drug resistance transporter, EmrB/QacA subfamily</fullName>
    </submittedName>
    <submittedName>
        <fullName evidence="7">Spectinomycin tetracycline efflux pump</fullName>
    </submittedName>
</protein>
<evidence type="ECO:0000313" key="7">
    <source>
        <dbReference type="EMBL" id="SEI19478.1"/>
    </source>
</evidence>
<feature type="transmembrane region" description="Helical" evidence="5">
    <location>
        <begin position="242"/>
        <end position="266"/>
    </location>
</feature>
<evidence type="ECO:0000313" key="8">
    <source>
        <dbReference type="EMBL" id="SEP17814.1"/>
    </source>
</evidence>
<dbReference type="PRINTS" id="PR01036">
    <property type="entry name" value="TCRTETB"/>
</dbReference>
<name>A0A1H8VR61_9HYPH</name>
<gene>
    <name evidence="7" type="primary">stp</name>
    <name evidence="7" type="ORF">RTCCBAU85039_6165</name>
    <name evidence="8" type="ORF">SAMN05216228_104618</name>
</gene>
<dbReference type="RefSeq" id="WP_072381408.1">
    <property type="nucleotide sequence ID" value="NZ_FNXB01000058.1"/>
</dbReference>
<dbReference type="Proteomes" id="UP000198939">
    <property type="component" value="Unassembled WGS sequence"/>
</dbReference>
<feature type="transmembrane region" description="Helical" evidence="5">
    <location>
        <begin position="287"/>
        <end position="311"/>
    </location>
</feature>
<accession>A0A1H8VR61</accession>
<dbReference type="SUPFAM" id="SSF103473">
    <property type="entry name" value="MFS general substrate transporter"/>
    <property type="match status" value="1"/>
</dbReference>
<dbReference type="EMBL" id="FNXB01000058">
    <property type="protein sequence ID" value="SEI19478.1"/>
    <property type="molecule type" value="Genomic_DNA"/>
</dbReference>
<dbReference type="GO" id="GO:0016020">
    <property type="term" value="C:membrane"/>
    <property type="evidence" value="ECO:0007669"/>
    <property type="project" value="UniProtKB-SubCell"/>
</dbReference>
<dbReference type="CDD" id="cd17321">
    <property type="entry name" value="MFS_MMR_MDR_like"/>
    <property type="match status" value="1"/>
</dbReference>
<feature type="domain" description="Major facilitator superfamily (MFS) profile" evidence="6">
    <location>
        <begin position="27"/>
        <end position="478"/>
    </location>
</feature>
<feature type="transmembrane region" description="Helical" evidence="5">
    <location>
        <begin position="27"/>
        <end position="49"/>
    </location>
</feature>
<keyword evidence="10" id="KW-1185">Reference proteome</keyword>
<evidence type="ECO:0000256" key="4">
    <source>
        <dbReference type="ARBA" id="ARBA00023136"/>
    </source>
</evidence>
<evidence type="ECO:0000313" key="9">
    <source>
        <dbReference type="Proteomes" id="UP000183063"/>
    </source>
</evidence>
<feature type="transmembrane region" description="Helical" evidence="5">
    <location>
        <begin position="93"/>
        <end position="116"/>
    </location>
</feature>
<dbReference type="Gene3D" id="1.20.1250.20">
    <property type="entry name" value="MFS general substrate transporter like domains"/>
    <property type="match status" value="1"/>
</dbReference>
<feature type="transmembrane region" description="Helical" evidence="5">
    <location>
        <begin position="415"/>
        <end position="440"/>
    </location>
</feature>
<feature type="transmembrane region" description="Helical" evidence="5">
    <location>
        <begin position="218"/>
        <end position="236"/>
    </location>
</feature>
<dbReference type="Gene3D" id="1.20.1720.10">
    <property type="entry name" value="Multidrug resistance protein D"/>
    <property type="match status" value="1"/>
</dbReference>
<dbReference type="AlphaFoldDB" id="A0A1H8VR61"/>